<feature type="domain" description="Putative mannosyltransferase YkcA/B-like C-terminal" evidence="1">
    <location>
        <begin position="15"/>
        <end position="88"/>
    </location>
</feature>
<proteinExistence type="predicted"/>
<dbReference type="EMBL" id="UGRU01000001">
    <property type="protein sequence ID" value="SUA42375.1"/>
    <property type="molecule type" value="Genomic_DNA"/>
</dbReference>
<reference evidence="2 3" key="1">
    <citation type="submission" date="2018-06" db="EMBL/GenBank/DDBJ databases">
        <authorList>
            <consortium name="Pathogen Informatics"/>
            <person name="Doyle S."/>
        </authorList>
    </citation>
    <scope>NUCLEOTIDE SEQUENCE [LARGE SCALE GENOMIC DNA]</scope>
    <source>
        <strain evidence="2 3">NCTC13184</strain>
    </source>
</reference>
<dbReference type="Pfam" id="PF24878">
    <property type="entry name" value="YkcB_C"/>
    <property type="match status" value="1"/>
</dbReference>
<evidence type="ECO:0000313" key="3">
    <source>
        <dbReference type="Proteomes" id="UP000255082"/>
    </source>
</evidence>
<evidence type="ECO:0000313" key="2">
    <source>
        <dbReference type="EMBL" id="SUA42375.1"/>
    </source>
</evidence>
<accession>A0A378WP45</accession>
<gene>
    <name evidence="2" type="ORF">NCTC13184_01730</name>
</gene>
<dbReference type="Proteomes" id="UP000255082">
    <property type="component" value="Unassembled WGS sequence"/>
</dbReference>
<name>A0A378WP45_9NOCA</name>
<protein>
    <recommendedName>
        <fullName evidence="1">Putative mannosyltransferase YkcA/B-like C-terminal domain-containing protein</fullName>
    </recommendedName>
</protein>
<evidence type="ECO:0000259" key="1">
    <source>
        <dbReference type="Pfam" id="PF24878"/>
    </source>
</evidence>
<sequence>MGGFGGGALQELLKSANNRWAAATVGAQSAGSLELSTGTSSMAIGGFTGSDNSPTLAQFQQYVKNGDIHYFFAGGGSGSASEITSWIEFRYTAITVGGTTVYDLTRPTD</sequence>
<dbReference type="InterPro" id="IPR056785">
    <property type="entry name" value="YkcA/B-like_C"/>
</dbReference>
<organism evidence="2 3">
    <name type="scientific">Nocardia africana</name>
    <dbReference type="NCBI Taxonomy" id="134964"/>
    <lineage>
        <taxon>Bacteria</taxon>
        <taxon>Bacillati</taxon>
        <taxon>Actinomycetota</taxon>
        <taxon>Actinomycetes</taxon>
        <taxon>Mycobacteriales</taxon>
        <taxon>Nocardiaceae</taxon>
        <taxon>Nocardia</taxon>
    </lineage>
</organism>
<dbReference type="AlphaFoldDB" id="A0A378WP45"/>